<proteinExistence type="inferred from homology"/>
<name>A7RJ67_NEMVE</name>
<dbReference type="InParanoid" id="A7RJ67"/>
<gene>
    <name evidence="9" type="ORF">NEMVEDRAFT_v1g83376</name>
</gene>
<protein>
    <recommendedName>
        <fullName evidence="11">RNA polymerase II-associated protein 1</fullName>
    </recommendedName>
</protein>
<dbReference type="STRING" id="45351.A7RJ67"/>
<keyword evidence="3" id="KW-0804">Transcription</keyword>
<evidence type="ECO:0000256" key="4">
    <source>
        <dbReference type="ARBA" id="ARBA00023242"/>
    </source>
</evidence>
<evidence type="ECO:0000313" key="9">
    <source>
        <dbReference type="EMBL" id="EDO48627.1"/>
    </source>
</evidence>
<evidence type="ECO:0000259" key="8">
    <source>
        <dbReference type="Pfam" id="PF25766"/>
    </source>
</evidence>
<feature type="region of interest" description="Disordered" evidence="5">
    <location>
        <begin position="66"/>
        <end position="85"/>
    </location>
</feature>
<evidence type="ECO:0008006" key="11">
    <source>
        <dbReference type="Google" id="ProtNLM"/>
    </source>
</evidence>
<feature type="non-terminal residue" evidence="9">
    <location>
        <position position="1151"/>
    </location>
</feature>
<dbReference type="Pfam" id="PF08621">
    <property type="entry name" value="RPAP1_N"/>
    <property type="match status" value="1"/>
</dbReference>
<feature type="domain" description="RPAP1 N-terminal" evidence="7">
    <location>
        <begin position="24"/>
        <end position="66"/>
    </location>
</feature>
<dbReference type="InterPro" id="IPR016024">
    <property type="entry name" value="ARM-type_fold"/>
</dbReference>
<evidence type="ECO:0000259" key="6">
    <source>
        <dbReference type="Pfam" id="PF08620"/>
    </source>
</evidence>
<dbReference type="InterPro" id="IPR013930">
    <property type="entry name" value="RPAP1_N"/>
</dbReference>
<feature type="non-terminal residue" evidence="9">
    <location>
        <position position="1"/>
    </location>
</feature>
<dbReference type="eggNOG" id="KOG4732">
    <property type="taxonomic scope" value="Eukaryota"/>
</dbReference>
<keyword evidence="10" id="KW-1185">Reference proteome</keyword>
<sequence>SKLVTGEGLPRGQAQTSQDSEAVRIHHENVERLAGVSHEEIIAERERLMTSLDPALLAFLQSRTKQTTEPKLNQAIPEPDRSGPEKHVHFANDVSVVSVEGGVEQLESVRELVQQTAKQRWVHMDGLEPDKLEWMKDCPPPSAFDQKQGNQARFTFDGSLVTKEADLPVSLGLHHHGDDPGAAGYTLEELFILSRSSFLQQRVLALQTLSRIIAKENAGEFRDTLRSPPLPTLLDAGVLFLLRWALDDSTAAVMAAAIHGLAAVLVYPADEVSADQVCEWYCGLEVPALTPVESETARDKDEDRPLTDAELLKQDVIKGLVRMKLLPRLRYILEMCNPQPDTIICIFDILTRIARHSAESAYKVAMCPRLMEVTLGEFLTVDGLMLPNAMKMIRVVCTAGRHTAATMVSSHDVMGRVLRYLLAPLPTSVNMPLYLESMRTWTVLMSYGLASHEFLDAYPTMMQSLRDSARLCLLDHHSEPGSLLKRASAVLPLLEAAVHVAGTSADQYAKMTAGTEDAEPPAMPPVNWSHVTGLFPVIGCWLRKWVQELLSCSEPNLSLLSGTLNFLASFYTKLPSQRSYSPVETLEEMEDLVSSVLVPLSASSYMSAAIHELRLVLISRRSCMSCKSTPHTGPIDVTSRDIPSLPSYGPAPGLVSRGPAIAVMTSFVRLLCCVSHVHKGMAGKVITGDWDGIEDHLGVTSQLNVFLVIFESSKWFRLDHHLVFLLIKLFSNVVTLIGQNISSPLVTYHNAAMVLFARLTPGDEYYAHELMSSVLFDPMGLPTPPSSETSRGPTTPPSSGTLSEAPDREELLCEAHGNLPSVRSMFFGSFSPMEHALAISRSRALRWPHDVTSLLLPASHGALVPVDWMFTPIVDLHNHIINSEQKGRALDEVPVSMVTLVKCTLQLLLLLEEKRPVSLTGVTMVARVARLMCIFMTGFDLFLHTTVHRYMSCLLHIYTQSHRIAQLDFSQPVPGLSSFYDLYSSLLTHFSAVSYGDSLFGKFVVLPLTQAQNSRYRLLLWEEHVGSLRSLSLSPCQVPVPLENFLYPIEQEEALLKLYLRALANQVVRPQWCPLFYLLAVHHLNAFIFQRDSLPMNIDFLRTHLTFCTFFLFSQEVRHDLLYYYRPALKSPKAFELFSSLPADREMFLRS</sequence>
<evidence type="ECO:0000259" key="7">
    <source>
        <dbReference type="Pfam" id="PF08621"/>
    </source>
</evidence>
<comment type="similarity">
    <text evidence="2">Belongs to the RPAP1 family.</text>
</comment>
<reference evidence="9 10" key="1">
    <citation type="journal article" date="2007" name="Science">
        <title>Sea anemone genome reveals ancestral eumetazoan gene repertoire and genomic organization.</title>
        <authorList>
            <person name="Putnam N.H."/>
            <person name="Srivastava M."/>
            <person name="Hellsten U."/>
            <person name="Dirks B."/>
            <person name="Chapman J."/>
            <person name="Salamov A."/>
            <person name="Terry A."/>
            <person name="Shapiro H."/>
            <person name="Lindquist E."/>
            <person name="Kapitonov V.V."/>
            <person name="Jurka J."/>
            <person name="Genikhovich G."/>
            <person name="Grigoriev I.V."/>
            <person name="Lucas S.M."/>
            <person name="Steele R.E."/>
            <person name="Finnerty J.R."/>
            <person name="Technau U."/>
            <person name="Martindale M.Q."/>
            <person name="Rokhsar D.S."/>
        </authorList>
    </citation>
    <scope>NUCLEOTIDE SEQUENCE [LARGE SCALE GENOMIC DNA]</scope>
    <source>
        <strain evidence="10">CH2 X CH6</strain>
    </source>
</reference>
<dbReference type="PhylomeDB" id="A7RJ67"/>
<feature type="domain" description="RPAP1/MINIYO-like TPR repeats" evidence="8">
    <location>
        <begin position="869"/>
        <end position="1093"/>
    </location>
</feature>
<evidence type="ECO:0000313" key="10">
    <source>
        <dbReference type="Proteomes" id="UP000001593"/>
    </source>
</evidence>
<dbReference type="GO" id="GO:0006366">
    <property type="term" value="P:transcription by RNA polymerase II"/>
    <property type="evidence" value="ECO:0007669"/>
    <property type="project" value="InterPro"/>
</dbReference>
<feature type="domain" description="RPAP1 C-terminal" evidence="6">
    <location>
        <begin position="151"/>
        <end position="215"/>
    </location>
</feature>
<dbReference type="SUPFAM" id="SSF48371">
    <property type="entry name" value="ARM repeat"/>
    <property type="match status" value="1"/>
</dbReference>
<organism evidence="9 10">
    <name type="scientific">Nematostella vectensis</name>
    <name type="common">Starlet sea anemone</name>
    <dbReference type="NCBI Taxonomy" id="45351"/>
    <lineage>
        <taxon>Eukaryota</taxon>
        <taxon>Metazoa</taxon>
        <taxon>Cnidaria</taxon>
        <taxon>Anthozoa</taxon>
        <taxon>Hexacorallia</taxon>
        <taxon>Actiniaria</taxon>
        <taxon>Edwardsiidae</taxon>
        <taxon>Nematostella</taxon>
    </lineage>
</organism>
<dbReference type="EMBL" id="DS469513">
    <property type="protein sequence ID" value="EDO48627.1"/>
    <property type="molecule type" value="Genomic_DNA"/>
</dbReference>
<keyword evidence="4" id="KW-0539">Nucleus</keyword>
<evidence type="ECO:0000256" key="3">
    <source>
        <dbReference type="ARBA" id="ARBA00023163"/>
    </source>
</evidence>
<evidence type="ECO:0000256" key="2">
    <source>
        <dbReference type="ARBA" id="ARBA00009953"/>
    </source>
</evidence>
<dbReference type="Pfam" id="PF25766">
    <property type="entry name" value="TPR_RPAP1"/>
    <property type="match status" value="1"/>
</dbReference>
<comment type="subcellular location">
    <subcellularLocation>
        <location evidence="1">Nucleus</location>
    </subcellularLocation>
</comment>
<dbReference type="InterPro" id="IPR057989">
    <property type="entry name" value="TPR_RPAP1/MINIYO-like"/>
</dbReference>
<dbReference type="InterPro" id="IPR039913">
    <property type="entry name" value="RPAP1/Rba50"/>
</dbReference>
<feature type="region of interest" description="Disordered" evidence="5">
    <location>
        <begin position="782"/>
        <end position="806"/>
    </location>
</feature>
<dbReference type="OMA" id="KYFLQCV"/>
<dbReference type="HOGENOM" id="CLU_005296_1_0_1"/>
<feature type="compositionally biased region" description="Polar residues" evidence="5">
    <location>
        <begin position="786"/>
        <end position="802"/>
    </location>
</feature>
<evidence type="ECO:0000256" key="1">
    <source>
        <dbReference type="ARBA" id="ARBA00004123"/>
    </source>
</evidence>
<dbReference type="AlphaFoldDB" id="A7RJ67"/>
<feature type="region of interest" description="Disordered" evidence="5">
    <location>
        <begin position="1"/>
        <end position="20"/>
    </location>
</feature>
<evidence type="ECO:0000256" key="5">
    <source>
        <dbReference type="SAM" id="MobiDB-lite"/>
    </source>
</evidence>
<dbReference type="InterPro" id="IPR013929">
    <property type="entry name" value="RPAP1_C"/>
</dbReference>
<dbReference type="Pfam" id="PF08620">
    <property type="entry name" value="RPAP1_C"/>
    <property type="match status" value="1"/>
</dbReference>
<dbReference type="PANTHER" id="PTHR21483:SF18">
    <property type="entry name" value="RNA POLYMERASE II-ASSOCIATED PROTEIN 1"/>
    <property type="match status" value="1"/>
</dbReference>
<dbReference type="Proteomes" id="UP000001593">
    <property type="component" value="Unassembled WGS sequence"/>
</dbReference>
<dbReference type="PANTHER" id="PTHR21483">
    <property type="entry name" value="RNA POLYMERASE II-ASSOCIATED PROTEIN 1"/>
    <property type="match status" value="1"/>
</dbReference>
<dbReference type="eggNOG" id="KOG1894">
    <property type="taxonomic scope" value="Eukaryota"/>
</dbReference>
<accession>A7RJ67</accession>